<feature type="chain" id="PRO_5004778893" evidence="8">
    <location>
        <begin position="21"/>
        <end position="259"/>
    </location>
</feature>
<comment type="subcellular location">
    <subcellularLocation>
        <location evidence="1">Membrane</location>
        <topology evidence="1">Multi-pass membrane protein</topology>
    </subcellularLocation>
</comment>
<dbReference type="PANTHER" id="PTHR21191">
    <property type="entry name" value="AQUAPORIN"/>
    <property type="match status" value="1"/>
</dbReference>
<accession>V9LBL1</accession>
<dbReference type="GO" id="GO:0016020">
    <property type="term" value="C:membrane"/>
    <property type="evidence" value="ECO:0007669"/>
    <property type="project" value="UniProtKB-SubCell"/>
</dbReference>
<dbReference type="Gene3D" id="1.20.1080.10">
    <property type="entry name" value="Glycerol uptake facilitator protein"/>
    <property type="match status" value="1"/>
</dbReference>
<dbReference type="Pfam" id="PF00230">
    <property type="entry name" value="MIP"/>
    <property type="match status" value="1"/>
</dbReference>
<evidence type="ECO:0000256" key="6">
    <source>
        <dbReference type="RuleBase" id="RU000477"/>
    </source>
</evidence>
<proteinExistence type="evidence at transcript level"/>
<dbReference type="GO" id="GO:0005737">
    <property type="term" value="C:cytoplasm"/>
    <property type="evidence" value="ECO:0007669"/>
    <property type="project" value="TreeGrafter"/>
</dbReference>
<reference evidence="9" key="1">
    <citation type="journal article" date="2014" name="Nature">
        <title>Elephant shark genome provides unique insights into gnathostome evolution.</title>
        <authorList>
            <consortium name="International Elephant Shark Genome Sequencing Consortium"/>
            <person name="Venkatesh B."/>
            <person name="Lee A.P."/>
            <person name="Ravi V."/>
            <person name="Maurya A.K."/>
            <person name="Lian M.M."/>
            <person name="Swann J.B."/>
            <person name="Ohta Y."/>
            <person name="Flajnik M.F."/>
            <person name="Sutoh Y."/>
            <person name="Kasahara M."/>
            <person name="Hoon S."/>
            <person name="Gangu V."/>
            <person name="Roy S.W."/>
            <person name="Irimia M."/>
            <person name="Korzh V."/>
            <person name="Kondrychyn I."/>
            <person name="Lim Z.W."/>
            <person name="Tay B.H."/>
            <person name="Tohari S."/>
            <person name="Kong K.W."/>
            <person name="Ho S."/>
            <person name="Lorente-Galdos B."/>
            <person name="Quilez J."/>
            <person name="Marques-Bonet T."/>
            <person name="Raney B.J."/>
            <person name="Ingham P.W."/>
            <person name="Tay A."/>
            <person name="Hillier L.W."/>
            <person name="Minx P."/>
            <person name="Boehm T."/>
            <person name="Wilson R.K."/>
            <person name="Brenner S."/>
            <person name="Warren W.C."/>
        </authorList>
    </citation>
    <scope>NUCLEOTIDE SEQUENCE</scope>
    <source>
        <tissue evidence="9">Testis</tissue>
    </source>
</reference>
<dbReference type="PRINTS" id="PR00783">
    <property type="entry name" value="MINTRINSICP"/>
</dbReference>
<dbReference type="AlphaFoldDB" id="V9LBL1"/>
<evidence type="ECO:0000256" key="1">
    <source>
        <dbReference type="ARBA" id="ARBA00004141"/>
    </source>
</evidence>
<dbReference type="InterPro" id="IPR016697">
    <property type="entry name" value="Aquaporin_11/12"/>
</dbReference>
<organism evidence="9">
    <name type="scientific">Callorhinchus milii</name>
    <name type="common">Ghost shark</name>
    <dbReference type="NCBI Taxonomy" id="7868"/>
    <lineage>
        <taxon>Eukaryota</taxon>
        <taxon>Metazoa</taxon>
        <taxon>Chordata</taxon>
        <taxon>Craniata</taxon>
        <taxon>Vertebrata</taxon>
        <taxon>Chondrichthyes</taxon>
        <taxon>Holocephali</taxon>
        <taxon>Chimaeriformes</taxon>
        <taxon>Callorhinchidae</taxon>
        <taxon>Callorhinchus</taxon>
    </lineage>
</organism>
<name>V9LBL1_CALMI</name>
<evidence type="ECO:0000256" key="2">
    <source>
        <dbReference type="ARBA" id="ARBA00005900"/>
    </source>
</evidence>
<dbReference type="InterPro" id="IPR051883">
    <property type="entry name" value="AQP11/12_channel"/>
</dbReference>
<feature type="signal peptide" evidence="8">
    <location>
        <begin position="1"/>
        <end position="20"/>
    </location>
</feature>
<evidence type="ECO:0000256" key="8">
    <source>
        <dbReference type="SAM" id="SignalP"/>
    </source>
</evidence>
<sequence length="259" mass="27217">MGELAVLVLVLGVTVLGCQAPRGVSRLVGGSDPRGLYSDVVSELVASLQVCLCCHELRGLGPLSPPTLLVAIYVLTVTHGVTSEGALTNPCSALEGFLRGRLGPGRAAVKMLSQLAGAGLARALADLLWSLDLTLLGHVAAGPCHSALGLGPVSGAVTEMACTLAIYTLLLHCQAWTPHHKAHLVAATITFLVFIVGHLTGPMVNPALAYSMTFHCPGASFSEYCLVYWLGPFMGVATALMLFRVTSGERRTQQREKFD</sequence>
<comment type="similarity">
    <text evidence="2">Belongs to the MIP/aquaporin (TC 1.A.8) family. AQP11/AQP12 subfamily.</text>
</comment>
<dbReference type="GO" id="GO:0015267">
    <property type="term" value="F:channel activity"/>
    <property type="evidence" value="ECO:0007669"/>
    <property type="project" value="InterPro"/>
</dbReference>
<feature type="transmembrane region" description="Helical" evidence="7">
    <location>
        <begin position="148"/>
        <end position="170"/>
    </location>
</feature>
<dbReference type="EMBL" id="JW876698">
    <property type="protein sequence ID" value="AFP09215.1"/>
    <property type="molecule type" value="mRNA"/>
</dbReference>
<dbReference type="PIRSF" id="PIRSF017529">
    <property type="entry name" value="Aquaporin_11/12"/>
    <property type="match status" value="1"/>
</dbReference>
<protein>
    <submittedName>
        <fullName evidence="9">Aquaporin-11</fullName>
    </submittedName>
</protein>
<keyword evidence="8" id="KW-0732">Signal</keyword>
<keyword evidence="5 7" id="KW-0472">Membrane</keyword>
<evidence type="ECO:0000256" key="4">
    <source>
        <dbReference type="ARBA" id="ARBA00022989"/>
    </source>
</evidence>
<feature type="transmembrane region" description="Helical" evidence="7">
    <location>
        <begin position="221"/>
        <end position="243"/>
    </location>
</feature>
<evidence type="ECO:0000256" key="7">
    <source>
        <dbReference type="SAM" id="Phobius"/>
    </source>
</evidence>
<evidence type="ECO:0000256" key="3">
    <source>
        <dbReference type="ARBA" id="ARBA00022692"/>
    </source>
</evidence>
<keyword evidence="3 6" id="KW-0812">Transmembrane</keyword>
<dbReference type="SUPFAM" id="SSF81338">
    <property type="entry name" value="Aquaporin-like"/>
    <property type="match status" value="1"/>
</dbReference>
<evidence type="ECO:0000313" key="9">
    <source>
        <dbReference type="EMBL" id="AFP09215.1"/>
    </source>
</evidence>
<keyword evidence="4 7" id="KW-1133">Transmembrane helix</keyword>
<dbReference type="PANTHER" id="PTHR21191:SF16">
    <property type="entry name" value="AQUAPORIN"/>
    <property type="match status" value="1"/>
</dbReference>
<keyword evidence="6" id="KW-0813">Transport</keyword>
<dbReference type="InterPro" id="IPR000425">
    <property type="entry name" value="MIP"/>
</dbReference>
<feature type="transmembrane region" description="Helical" evidence="7">
    <location>
        <begin position="182"/>
        <end position="201"/>
    </location>
</feature>
<dbReference type="InterPro" id="IPR023271">
    <property type="entry name" value="Aquaporin-like"/>
</dbReference>
<evidence type="ECO:0000256" key="5">
    <source>
        <dbReference type="ARBA" id="ARBA00023136"/>
    </source>
</evidence>